<dbReference type="EMBL" id="KZ996291">
    <property type="protein sequence ID" value="RKO89096.1"/>
    <property type="molecule type" value="Genomic_DNA"/>
</dbReference>
<dbReference type="Proteomes" id="UP000269721">
    <property type="component" value="Unassembled WGS sequence"/>
</dbReference>
<reference evidence="3" key="1">
    <citation type="journal article" date="2018" name="Nat. Microbiol.">
        <title>Leveraging single-cell genomics to expand the fungal tree of life.</title>
        <authorList>
            <person name="Ahrendt S.R."/>
            <person name="Quandt C.A."/>
            <person name="Ciobanu D."/>
            <person name="Clum A."/>
            <person name="Salamov A."/>
            <person name="Andreopoulos B."/>
            <person name="Cheng J.F."/>
            <person name="Woyke T."/>
            <person name="Pelin A."/>
            <person name="Henrissat B."/>
            <person name="Reynolds N.K."/>
            <person name="Benny G.L."/>
            <person name="Smith M.E."/>
            <person name="James T.Y."/>
            <person name="Grigoriev I.V."/>
        </authorList>
    </citation>
    <scope>NUCLEOTIDE SEQUENCE [LARGE SCALE GENOMIC DNA]</scope>
</reference>
<name>A0A4P9WF92_9FUNG</name>
<sequence length="241" mass="26566">MGLSEAASASVHVRMRKLIMYGAGGPFYERRDTVTEAGMFASMIVQLPAKYTGGTLAVHHRGQDKKFLFDGPDSANRLYHAVFFADVFHALAPIESGTRLWLTYDLVRAPPGPPPSTTSNAALIARVAATVIRWTAPGASPTLLTNITFSRDHHYTDTNLRFAQLKGRDRAVVEVLKKAGGNRQLLDVHLVMLQMKITTEETWWGGLTIPCMSYRTPRRPSESKPGSTRATRSSCRLHGSI</sequence>
<gene>
    <name evidence="2" type="ORF">BDK51DRAFT_23371</name>
</gene>
<dbReference type="AlphaFoldDB" id="A0A4P9WF92"/>
<evidence type="ECO:0008006" key="4">
    <source>
        <dbReference type="Google" id="ProtNLM"/>
    </source>
</evidence>
<dbReference type="Gene3D" id="2.60.120.620">
    <property type="entry name" value="q2cbj1_9rhob like domain"/>
    <property type="match status" value="1"/>
</dbReference>
<feature type="region of interest" description="Disordered" evidence="1">
    <location>
        <begin position="215"/>
        <end position="241"/>
    </location>
</feature>
<keyword evidence="3" id="KW-1185">Reference proteome</keyword>
<feature type="compositionally biased region" description="Polar residues" evidence="1">
    <location>
        <begin position="224"/>
        <end position="234"/>
    </location>
</feature>
<dbReference type="PANTHER" id="PTHR33099:SF7">
    <property type="entry name" value="MYND-TYPE DOMAIN-CONTAINING PROTEIN"/>
    <property type="match status" value="1"/>
</dbReference>
<dbReference type="PANTHER" id="PTHR33099">
    <property type="entry name" value="FE2OG DIOXYGENASE DOMAIN-CONTAINING PROTEIN"/>
    <property type="match status" value="1"/>
</dbReference>
<organism evidence="2 3">
    <name type="scientific">Blyttiomyces helicus</name>
    <dbReference type="NCBI Taxonomy" id="388810"/>
    <lineage>
        <taxon>Eukaryota</taxon>
        <taxon>Fungi</taxon>
        <taxon>Fungi incertae sedis</taxon>
        <taxon>Chytridiomycota</taxon>
        <taxon>Chytridiomycota incertae sedis</taxon>
        <taxon>Chytridiomycetes</taxon>
        <taxon>Chytridiomycetes incertae sedis</taxon>
        <taxon>Blyttiomyces</taxon>
    </lineage>
</organism>
<accession>A0A4P9WF92</accession>
<evidence type="ECO:0000313" key="2">
    <source>
        <dbReference type="EMBL" id="RKO89096.1"/>
    </source>
</evidence>
<protein>
    <recommendedName>
        <fullName evidence="4">Prolyl 4-hydroxylase alpha subunit Fe(2+) 2OG dioxygenase domain-containing protein</fullName>
    </recommendedName>
</protein>
<evidence type="ECO:0000313" key="3">
    <source>
        <dbReference type="Proteomes" id="UP000269721"/>
    </source>
</evidence>
<evidence type="ECO:0000256" key="1">
    <source>
        <dbReference type="SAM" id="MobiDB-lite"/>
    </source>
</evidence>
<proteinExistence type="predicted"/>
<dbReference type="OrthoDB" id="2116331at2759"/>